<evidence type="ECO:0000256" key="5">
    <source>
        <dbReference type="ARBA" id="ARBA00023136"/>
    </source>
</evidence>
<organism evidence="8 9">
    <name type="scientific">Streptococcus ictaluri 707-05</name>
    <dbReference type="NCBI Taxonomy" id="764299"/>
    <lineage>
        <taxon>Bacteria</taxon>
        <taxon>Bacillati</taxon>
        <taxon>Bacillota</taxon>
        <taxon>Bacilli</taxon>
        <taxon>Lactobacillales</taxon>
        <taxon>Streptococcaceae</taxon>
        <taxon>Streptococcus</taxon>
    </lineage>
</organism>
<dbReference type="Pfam" id="PF01544">
    <property type="entry name" value="CorA"/>
    <property type="match status" value="1"/>
</dbReference>
<dbReference type="eggNOG" id="COG0598">
    <property type="taxonomic scope" value="Bacteria"/>
</dbReference>
<dbReference type="InterPro" id="IPR045863">
    <property type="entry name" value="CorA_TM1_TM2"/>
</dbReference>
<dbReference type="EMBL" id="AEUX02000004">
    <property type="protein sequence ID" value="EHI70434.1"/>
    <property type="molecule type" value="Genomic_DNA"/>
</dbReference>
<dbReference type="STRING" id="764299.STRIC_0299"/>
<keyword evidence="4 7" id="KW-1133">Transmembrane helix</keyword>
<feature type="transmembrane region" description="Helical" evidence="7">
    <location>
        <begin position="276"/>
        <end position="299"/>
    </location>
</feature>
<proteinExistence type="inferred from homology"/>
<keyword evidence="9" id="KW-1185">Reference proteome</keyword>
<evidence type="ECO:0000256" key="2">
    <source>
        <dbReference type="ARBA" id="ARBA00009765"/>
    </source>
</evidence>
<dbReference type="GO" id="GO:0016020">
    <property type="term" value="C:membrane"/>
    <property type="evidence" value="ECO:0007669"/>
    <property type="project" value="UniProtKB-SubCell"/>
</dbReference>
<evidence type="ECO:0000256" key="4">
    <source>
        <dbReference type="ARBA" id="ARBA00022989"/>
    </source>
</evidence>
<evidence type="ECO:0000256" key="1">
    <source>
        <dbReference type="ARBA" id="ARBA00004141"/>
    </source>
</evidence>
<reference evidence="8 9" key="1">
    <citation type="journal article" date="2014" name="Int. J. Syst. Evol. Microbiol.">
        <title>Phylogenomics and the dynamic genome evolution of the genus Streptococcus.</title>
        <authorList>
            <consortium name="The Broad Institute Genome Sequencing Platform"/>
            <person name="Richards V.P."/>
            <person name="Palmer S.R."/>
            <person name="Pavinski Bitar P.D."/>
            <person name="Qin X."/>
            <person name="Weinstock G.M."/>
            <person name="Highlander S.K."/>
            <person name="Town C.D."/>
            <person name="Burne R.A."/>
            <person name="Stanhope M.J."/>
        </authorList>
    </citation>
    <scope>NUCLEOTIDE SEQUENCE [LARGE SCALE GENOMIC DNA]</scope>
    <source>
        <strain evidence="8 9">707-05</strain>
    </source>
</reference>
<dbReference type="PANTHER" id="PTHR47891">
    <property type="entry name" value="TRANSPORTER-RELATED"/>
    <property type="match status" value="1"/>
</dbReference>
<comment type="caution">
    <text evidence="8">The sequence shown here is derived from an EMBL/GenBank/DDBJ whole genome shotgun (WGS) entry which is preliminary data.</text>
</comment>
<keyword evidence="5 7" id="KW-0472">Membrane</keyword>
<name>G5K123_9STRE</name>
<protein>
    <submittedName>
        <fullName evidence="8">CorA-like protein</fullName>
    </submittedName>
</protein>
<dbReference type="InterPro" id="IPR047199">
    <property type="entry name" value="CorA-like"/>
</dbReference>
<dbReference type="CDD" id="cd12827">
    <property type="entry name" value="EcCorA_ZntB-like_u2"/>
    <property type="match status" value="1"/>
</dbReference>
<dbReference type="AlphaFoldDB" id="G5K123"/>
<feature type="transmembrane region" description="Helical" evidence="7">
    <location>
        <begin position="245"/>
        <end position="264"/>
    </location>
</feature>
<evidence type="ECO:0000256" key="6">
    <source>
        <dbReference type="SAM" id="Coils"/>
    </source>
</evidence>
<dbReference type="OrthoDB" id="9803416at2"/>
<dbReference type="GO" id="GO:0046873">
    <property type="term" value="F:metal ion transmembrane transporter activity"/>
    <property type="evidence" value="ECO:0007669"/>
    <property type="project" value="InterPro"/>
</dbReference>
<comment type="subcellular location">
    <subcellularLocation>
        <location evidence="1">Membrane</location>
        <topology evidence="1">Multi-pass membrane protein</topology>
    </subcellularLocation>
</comment>
<evidence type="ECO:0000313" key="8">
    <source>
        <dbReference type="EMBL" id="EHI70434.1"/>
    </source>
</evidence>
<dbReference type="SUPFAM" id="SSF144083">
    <property type="entry name" value="Magnesium transport protein CorA, transmembrane region"/>
    <property type="match status" value="1"/>
</dbReference>
<evidence type="ECO:0000256" key="3">
    <source>
        <dbReference type="ARBA" id="ARBA00022692"/>
    </source>
</evidence>
<dbReference type="Gene3D" id="1.20.58.340">
    <property type="entry name" value="Magnesium transport protein CorA, transmembrane region"/>
    <property type="match status" value="2"/>
</dbReference>
<dbReference type="Proteomes" id="UP000003330">
    <property type="component" value="Unassembled WGS sequence"/>
</dbReference>
<gene>
    <name evidence="8" type="ORF">STRIC_0299</name>
</gene>
<accession>G5K123</accession>
<dbReference type="InterPro" id="IPR045861">
    <property type="entry name" value="CorA_cytoplasmic_dom"/>
</dbReference>
<feature type="coiled-coil region" evidence="6">
    <location>
        <begin position="185"/>
        <end position="215"/>
    </location>
</feature>
<evidence type="ECO:0000313" key="9">
    <source>
        <dbReference type="Proteomes" id="UP000003330"/>
    </source>
</evidence>
<evidence type="ECO:0000256" key="7">
    <source>
        <dbReference type="SAM" id="Phobius"/>
    </source>
</evidence>
<dbReference type="SUPFAM" id="SSF143865">
    <property type="entry name" value="CorA soluble domain-like"/>
    <property type="match status" value="1"/>
</dbReference>
<keyword evidence="3 7" id="KW-0812">Transmembrane</keyword>
<keyword evidence="6" id="KW-0175">Coiled coil</keyword>
<dbReference type="InterPro" id="IPR002523">
    <property type="entry name" value="MgTranspt_CorA/ZnTranspt_ZntB"/>
</dbReference>
<dbReference type="PANTHER" id="PTHR47891:SF1">
    <property type="entry name" value="CORA-MAGNESIUM AND COBALT TRANSPORTER"/>
    <property type="match status" value="1"/>
</dbReference>
<dbReference type="RefSeq" id="WP_008087987.1">
    <property type="nucleotide sequence ID" value="NZ_AEUX02000004.1"/>
</dbReference>
<sequence>MTPAIDYRGKITLINLDRLSKAEEKELVGGSTIDAEIFDYARDKNETSFMEENQGRLTVVYQILEQQNKAYHPNHIPRVLPITLFLGQGDLYILGTQQGLSLIEELFDDLDQDHSPKHVVFQLLTSFAKQYVPLMEEIAIQRDQLIQSLRQKANKTNLESLANLQSGTVYILMASKQNAQMLSELNEFLSQKDLSEEESEQLQDAIIEARQLSNMCDLNARVLKEISSSYNNVLSNNLNNNVTSLTIFSIGISIIAMVTSFYGMNVKLPFAKVDLVWLWIALVTALVATIIMLIMYIYVHKGNKKFKTADSD</sequence>
<comment type="similarity">
    <text evidence="2">Belongs to the CorA metal ion transporter (MIT) (TC 1.A.35) family.</text>
</comment>